<evidence type="ECO:0000256" key="2">
    <source>
        <dbReference type="ARBA" id="ARBA00010095"/>
    </source>
</evidence>
<dbReference type="AlphaFoldDB" id="A0A8B8DNB1"/>
<dbReference type="KEGG" id="cvn:111128090"/>
<dbReference type="InterPro" id="IPR003377">
    <property type="entry name" value="Cornichon"/>
</dbReference>
<evidence type="ECO:0000313" key="7">
    <source>
        <dbReference type="Proteomes" id="UP000694844"/>
    </source>
</evidence>
<evidence type="ECO:0000256" key="6">
    <source>
        <dbReference type="SAM" id="Phobius"/>
    </source>
</evidence>
<dbReference type="GO" id="GO:0016192">
    <property type="term" value="P:vesicle-mediated transport"/>
    <property type="evidence" value="ECO:0007669"/>
    <property type="project" value="InterPro"/>
</dbReference>
<dbReference type="GeneID" id="111128090"/>
<feature type="transmembrane region" description="Helical" evidence="6">
    <location>
        <begin position="59"/>
        <end position="88"/>
    </location>
</feature>
<dbReference type="PANTHER" id="PTHR12290">
    <property type="entry name" value="CORNICHON-RELATED"/>
    <property type="match status" value="1"/>
</dbReference>
<evidence type="ECO:0000256" key="3">
    <source>
        <dbReference type="ARBA" id="ARBA00022692"/>
    </source>
</evidence>
<dbReference type="Pfam" id="PF03311">
    <property type="entry name" value="Cornichon"/>
    <property type="match status" value="1"/>
</dbReference>
<proteinExistence type="inferred from homology"/>
<keyword evidence="7" id="KW-1185">Reference proteome</keyword>
<evidence type="ECO:0000256" key="4">
    <source>
        <dbReference type="ARBA" id="ARBA00022989"/>
    </source>
</evidence>
<organism evidence="7 8">
    <name type="scientific">Crassostrea virginica</name>
    <name type="common">Eastern oyster</name>
    <dbReference type="NCBI Taxonomy" id="6565"/>
    <lineage>
        <taxon>Eukaryota</taxon>
        <taxon>Metazoa</taxon>
        <taxon>Spiralia</taxon>
        <taxon>Lophotrochozoa</taxon>
        <taxon>Mollusca</taxon>
        <taxon>Bivalvia</taxon>
        <taxon>Autobranchia</taxon>
        <taxon>Pteriomorphia</taxon>
        <taxon>Ostreida</taxon>
        <taxon>Ostreoidea</taxon>
        <taxon>Ostreidae</taxon>
        <taxon>Crassostrea</taxon>
    </lineage>
</organism>
<feature type="transmembrane region" description="Helical" evidence="6">
    <location>
        <begin position="7"/>
        <end position="27"/>
    </location>
</feature>
<evidence type="ECO:0000313" key="8">
    <source>
        <dbReference type="RefSeq" id="XP_022329238.1"/>
    </source>
</evidence>
<keyword evidence="3 6" id="KW-0812">Transmembrane</keyword>
<comment type="similarity">
    <text evidence="2">Belongs to the cornichon family.</text>
</comment>
<gene>
    <name evidence="8" type="primary">LOC111128090</name>
</gene>
<dbReference type="RefSeq" id="XP_022329238.1">
    <property type="nucleotide sequence ID" value="XM_022473530.1"/>
</dbReference>
<keyword evidence="4 6" id="KW-1133">Transmembrane helix</keyword>
<reference evidence="8" key="1">
    <citation type="submission" date="2025-08" db="UniProtKB">
        <authorList>
            <consortium name="RefSeq"/>
        </authorList>
    </citation>
    <scope>IDENTIFICATION</scope>
    <source>
        <tissue evidence="8">Whole sample</tissue>
    </source>
</reference>
<keyword evidence="5 6" id="KW-0472">Membrane</keyword>
<feature type="transmembrane region" description="Helical" evidence="6">
    <location>
        <begin position="120"/>
        <end position="139"/>
    </location>
</feature>
<dbReference type="SMART" id="SM01398">
    <property type="entry name" value="Cornichon"/>
    <property type="match status" value="1"/>
</dbReference>
<evidence type="ECO:0000256" key="1">
    <source>
        <dbReference type="ARBA" id="ARBA00004141"/>
    </source>
</evidence>
<dbReference type="OrthoDB" id="8775810at2759"/>
<comment type="subcellular location">
    <subcellularLocation>
        <location evidence="1">Membrane</location>
        <topology evidence="1">Multi-pass membrane protein</topology>
    </subcellularLocation>
</comment>
<dbReference type="Proteomes" id="UP000694844">
    <property type="component" value="Chromosome 4"/>
</dbReference>
<sequence length="162" mass="18570">MGIDGLLFILSVIGEGGLLFLVVFFVITLSDLECDYLNATTCCSRLNKFVFPEILVQSVLASLLLITGHWILFLMYAPCTAWIVYLFVTKPSGNIGFYDPAEIHNRHQLKAYMRDNMIKMGVHLIFFFIFLYWMIYSLLKDDTTMFGVPAEKAKLTDDPYEL</sequence>
<evidence type="ECO:0000256" key="5">
    <source>
        <dbReference type="ARBA" id="ARBA00023136"/>
    </source>
</evidence>
<dbReference type="GO" id="GO:0016020">
    <property type="term" value="C:membrane"/>
    <property type="evidence" value="ECO:0007669"/>
    <property type="project" value="UniProtKB-SubCell"/>
</dbReference>
<name>A0A8B8DNB1_CRAVI</name>
<protein>
    <submittedName>
        <fullName evidence="8">Protein cornichon homolog 4-like isoform X1</fullName>
    </submittedName>
</protein>
<accession>A0A8B8DNB1</accession>